<evidence type="ECO:0000313" key="2">
    <source>
        <dbReference type="EMBL" id="TRW95395.1"/>
    </source>
</evidence>
<organism evidence="2 3">
    <name type="scientific">Candidatus Methylobacter oryzae</name>
    <dbReference type="NCBI Taxonomy" id="2497749"/>
    <lineage>
        <taxon>Bacteria</taxon>
        <taxon>Pseudomonadati</taxon>
        <taxon>Pseudomonadota</taxon>
        <taxon>Gammaproteobacteria</taxon>
        <taxon>Methylococcales</taxon>
        <taxon>Methylococcaceae</taxon>
        <taxon>Methylobacter</taxon>
    </lineage>
</organism>
<evidence type="ECO:0000259" key="1">
    <source>
        <dbReference type="SMART" id="SM00382"/>
    </source>
</evidence>
<dbReference type="SUPFAM" id="SSF52540">
    <property type="entry name" value="P-loop containing nucleoside triphosphate hydrolases"/>
    <property type="match status" value="1"/>
</dbReference>
<gene>
    <name evidence="2" type="ORF">EKO24_010070</name>
</gene>
<proteinExistence type="predicted"/>
<dbReference type="Gene3D" id="1.10.150.20">
    <property type="entry name" value="5' to 3' exonuclease, C-terminal subdomain"/>
    <property type="match status" value="1"/>
</dbReference>
<dbReference type="Gene3D" id="3.40.50.300">
    <property type="entry name" value="P-loop containing nucleotide triphosphate hydrolases"/>
    <property type="match status" value="1"/>
</dbReference>
<sequence length="497" mass="56606">MAEDQTEQYRFILAAEDCSPDHFDEIHVFSKYEEKIIRSLIAHGPVLIRGGRGSGKSALLIKAHNQIKASYSTIFSVYLSLRHLPLLRSQGKDYEEIFCRLLLQSITQEIEKQRLERFDLSVNPDVGEVQQALVKLSSTLKKRIILFFDDAAHIGRETSLAEFFDIFRTLSSSTVACKAAIYPGVTKFGTRFDVYNDATVIDIARDERMPDFSIFFEDVIKARYPQLLENTSSILQKDNALAWFLGRTVAGNMRALVFACNKLTEDNNKIELSQLTQCLLFLASDYYWPLLEELSPKLGIYESLIEPSRELAEKLFAYVTDNKKATDVVTSVLIHRDLVQEYAKLFEILEYTGFISRREVSRAMKSGGRGSRYILNLCNLLEKTSGARLSIDLFDAWKQKNETSEIHRNSNTLKMQLPELPKEKEPAILNSGIEQLKKSKAYPYGLTDGKFETLKEANFDTIGKLADASDEQLKSLEGIGDKWIQRLRNVVGQAIWM</sequence>
<feature type="domain" description="AAA+ ATPase" evidence="1">
    <location>
        <begin position="42"/>
        <end position="235"/>
    </location>
</feature>
<name>A0ABY3CAM3_9GAMM</name>
<reference evidence="2 3" key="1">
    <citation type="journal article" date="2019" name="Antonie Van Leeuwenhoek">
        <title>Description of 'Ca. Methylobacter oryzae' KRF1, a novel species from the environmentally important Methylobacter clade 2.</title>
        <authorList>
            <person name="Khatri K."/>
            <person name="Mohite J.A."/>
            <person name="Pandit P.S."/>
            <person name="Bahulikar R."/>
            <person name="Rahalkar M.C."/>
        </authorList>
    </citation>
    <scope>NUCLEOTIDE SEQUENCE [LARGE SCALE GENOMIC DNA]</scope>
    <source>
        <strain evidence="2 3">KRF1</strain>
    </source>
</reference>
<evidence type="ECO:0000313" key="3">
    <source>
        <dbReference type="Proteomes" id="UP000733744"/>
    </source>
</evidence>
<dbReference type="InterPro" id="IPR003593">
    <property type="entry name" value="AAA+_ATPase"/>
</dbReference>
<protein>
    <recommendedName>
        <fullName evidence="1">AAA+ ATPase domain-containing protein</fullName>
    </recommendedName>
</protein>
<dbReference type="SMART" id="SM00382">
    <property type="entry name" value="AAA"/>
    <property type="match status" value="1"/>
</dbReference>
<dbReference type="RefSeq" id="WP_127030499.1">
    <property type="nucleotide sequence ID" value="NZ_RYFG02000090.1"/>
</dbReference>
<keyword evidence="3" id="KW-1185">Reference proteome</keyword>
<dbReference type="EMBL" id="RYFG02000090">
    <property type="protein sequence ID" value="TRW95395.1"/>
    <property type="molecule type" value="Genomic_DNA"/>
</dbReference>
<dbReference type="InterPro" id="IPR010995">
    <property type="entry name" value="DNA_repair_Rad51/TF_NusA_a-hlx"/>
</dbReference>
<dbReference type="SUPFAM" id="SSF47794">
    <property type="entry name" value="Rad51 N-terminal domain-like"/>
    <property type="match status" value="1"/>
</dbReference>
<accession>A0ABY3CAM3</accession>
<comment type="caution">
    <text evidence="2">The sequence shown here is derived from an EMBL/GenBank/DDBJ whole genome shotgun (WGS) entry which is preliminary data.</text>
</comment>
<dbReference type="Proteomes" id="UP000733744">
    <property type="component" value="Unassembled WGS sequence"/>
</dbReference>
<dbReference type="InterPro" id="IPR027417">
    <property type="entry name" value="P-loop_NTPase"/>
</dbReference>